<sequence>EFIEPEESVEITLAEIWTEVLPAERVGLNDNFFALGGDSLLAAQVISRIRKVFQIELPLKTVFRDPTLAGQALSIKNTILDKVEKLSEDEAQNILNKFNQPTNFNKGIIKYKEYQK</sequence>
<reference evidence="4" key="1">
    <citation type="journal article" date="2014" name="Front. Microbiol.">
        <title>High frequency of phylogenetically diverse reductive dehalogenase-homologous genes in deep subseafloor sedimentary metagenomes.</title>
        <authorList>
            <person name="Kawai M."/>
            <person name="Futagami T."/>
            <person name="Toyoda A."/>
            <person name="Takaki Y."/>
            <person name="Nishi S."/>
            <person name="Hori S."/>
            <person name="Arai W."/>
            <person name="Tsubouchi T."/>
            <person name="Morono Y."/>
            <person name="Uchiyama I."/>
            <person name="Ito T."/>
            <person name="Fujiyama A."/>
            <person name="Inagaki F."/>
            <person name="Takami H."/>
        </authorList>
    </citation>
    <scope>NUCLEOTIDE SEQUENCE</scope>
    <source>
        <strain evidence="4">Expedition CK06-06</strain>
    </source>
</reference>
<comment type="caution">
    <text evidence="4">The sequence shown here is derived from an EMBL/GenBank/DDBJ whole genome shotgun (WGS) entry which is preliminary data.</text>
</comment>
<dbReference type="PROSITE" id="PS50075">
    <property type="entry name" value="CARRIER"/>
    <property type="match status" value="1"/>
</dbReference>
<dbReference type="GO" id="GO:0043041">
    <property type="term" value="P:amino acid activation for nonribosomal peptide biosynthetic process"/>
    <property type="evidence" value="ECO:0007669"/>
    <property type="project" value="TreeGrafter"/>
</dbReference>
<dbReference type="AlphaFoldDB" id="X0Y431"/>
<feature type="non-terminal residue" evidence="4">
    <location>
        <position position="1"/>
    </location>
</feature>
<evidence type="ECO:0000259" key="3">
    <source>
        <dbReference type="PROSITE" id="PS50075"/>
    </source>
</evidence>
<dbReference type="FunFam" id="1.10.1200.10:FF:000005">
    <property type="entry name" value="Nonribosomal peptide synthetase 1"/>
    <property type="match status" value="1"/>
</dbReference>
<keyword evidence="2" id="KW-0597">Phosphoprotein</keyword>
<evidence type="ECO:0000256" key="2">
    <source>
        <dbReference type="ARBA" id="ARBA00022553"/>
    </source>
</evidence>
<keyword evidence="1" id="KW-0596">Phosphopantetheine</keyword>
<evidence type="ECO:0000313" key="4">
    <source>
        <dbReference type="EMBL" id="GAG50699.1"/>
    </source>
</evidence>
<dbReference type="SUPFAM" id="SSF47336">
    <property type="entry name" value="ACP-like"/>
    <property type="match status" value="1"/>
</dbReference>
<dbReference type="InterPro" id="IPR036736">
    <property type="entry name" value="ACP-like_sf"/>
</dbReference>
<feature type="domain" description="Carrier" evidence="3">
    <location>
        <begin position="4"/>
        <end position="79"/>
    </location>
</feature>
<name>X0Y431_9ZZZZ</name>
<gene>
    <name evidence="4" type="ORF">S01H1_75631</name>
</gene>
<dbReference type="PANTHER" id="PTHR45527:SF1">
    <property type="entry name" value="FATTY ACID SYNTHASE"/>
    <property type="match status" value="1"/>
</dbReference>
<dbReference type="Gene3D" id="1.10.1200.10">
    <property type="entry name" value="ACP-like"/>
    <property type="match status" value="1"/>
</dbReference>
<dbReference type="InterPro" id="IPR009081">
    <property type="entry name" value="PP-bd_ACP"/>
</dbReference>
<dbReference type="Pfam" id="PF00550">
    <property type="entry name" value="PP-binding"/>
    <property type="match status" value="1"/>
</dbReference>
<dbReference type="GO" id="GO:0005737">
    <property type="term" value="C:cytoplasm"/>
    <property type="evidence" value="ECO:0007669"/>
    <property type="project" value="TreeGrafter"/>
</dbReference>
<evidence type="ECO:0000256" key="1">
    <source>
        <dbReference type="ARBA" id="ARBA00022450"/>
    </source>
</evidence>
<dbReference type="GO" id="GO:0044550">
    <property type="term" value="P:secondary metabolite biosynthetic process"/>
    <property type="evidence" value="ECO:0007669"/>
    <property type="project" value="TreeGrafter"/>
</dbReference>
<protein>
    <recommendedName>
        <fullName evidence="3">Carrier domain-containing protein</fullName>
    </recommendedName>
</protein>
<organism evidence="4">
    <name type="scientific">marine sediment metagenome</name>
    <dbReference type="NCBI Taxonomy" id="412755"/>
    <lineage>
        <taxon>unclassified sequences</taxon>
        <taxon>metagenomes</taxon>
        <taxon>ecological metagenomes</taxon>
    </lineage>
</organism>
<dbReference type="GO" id="GO:0031177">
    <property type="term" value="F:phosphopantetheine binding"/>
    <property type="evidence" value="ECO:0007669"/>
    <property type="project" value="TreeGrafter"/>
</dbReference>
<proteinExistence type="predicted"/>
<dbReference type="EMBL" id="BARS01050695">
    <property type="protein sequence ID" value="GAG50699.1"/>
    <property type="molecule type" value="Genomic_DNA"/>
</dbReference>
<accession>X0Y431</accession>
<dbReference type="PANTHER" id="PTHR45527">
    <property type="entry name" value="NONRIBOSOMAL PEPTIDE SYNTHETASE"/>
    <property type="match status" value="1"/>
</dbReference>
<dbReference type="PROSITE" id="PS00012">
    <property type="entry name" value="PHOSPHOPANTETHEINE"/>
    <property type="match status" value="1"/>
</dbReference>
<dbReference type="InterPro" id="IPR006162">
    <property type="entry name" value="Ppantetheine_attach_site"/>
</dbReference>